<dbReference type="Pfam" id="PF03797">
    <property type="entry name" value="Autotransporter"/>
    <property type="match status" value="1"/>
</dbReference>
<evidence type="ECO:0000259" key="2">
    <source>
        <dbReference type="PROSITE" id="PS51208"/>
    </source>
</evidence>
<dbReference type="Proteomes" id="UP000746649">
    <property type="component" value="Unassembled WGS sequence"/>
</dbReference>
<feature type="compositionally biased region" description="Acidic residues" evidence="1">
    <location>
        <begin position="324"/>
        <end position="334"/>
    </location>
</feature>
<sequence length="666" mass="70399">MNISASGSAEDTYVEQGGRLNMNSTASASKTVINGGTMLMSMNAVASDTQIAGSGTLDIKGNAALTDTTLFDTAALTMTENTVANGTTLNGTSTMRLSGAASARNATLNDASVMTLASGTTAHDTVVNSGAFQLYTSARATGSTVVNGAGEMIMEAGAYASDLTLKGGTLSITDLNDNTTSVLPARIDTLSSERGIISFLRDSDGDFAALSIGSLSGTGSFLFNTSLAERNGNFVTIDNGVGQFNVIVHDSGREIADPDNLTVNLVNDKEGNIDFTLVSAAQRRIAMLDAGVYMYSLYHQQGKDQLEGNIWYLGLANGNTVQPEPEEPEPEEPGTEQPGTEIPGTGGGEQPGTGGNGGNENKLTTPSTDAILNMASAITRVVNAELDGFRAWRSTLSADNLPENSVWGHYTGSNSRVHSSNGAAYRLEQNGIEIGADKTTRFERGNLLTGVWMSSSANEVRHARGGKSTLDSYGLGAYATWFDRSGIYVDGVMKGNRLNSDLKAKMTNGGYTRGGWHQYALSGVLESGYRHWLTAQTYAEPYVRTSAVQANRANITLSNGMKADTGKPRSLIAEAGTRVGSQFTLGRAELKPYFHAAVVQETAKSNEVAINGIRFDNNVKGASGRYGAGASLELAENTTFYGEVNYRQGRYIEEPVQGVLGLKMHF</sequence>
<proteinExistence type="predicted"/>
<feature type="region of interest" description="Disordered" evidence="1">
    <location>
        <begin position="317"/>
        <end position="366"/>
    </location>
</feature>
<dbReference type="InterPro" id="IPR004899">
    <property type="entry name" value="Pertactin_central"/>
</dbReference>
<dbReference type="NCBIfam" id="TIGR01414">
    <property type="entry name" value="autotrans_barl"/>
    <property type="match status" value="1"/>
</dbReference>
<dbReference type="SUPFAM" id="SSF103515">
    <property type="entry name" value="Autotransporter"/>
    <property type="match status" value="1"/>
</dbReference>
<name>A0ABS0ZVZ4_9ENTR</name>
<dbReference type="Pfam" id="PF03212">
    <property type="entry name" value="Pertactin"/>
    <property type="match status" value="1"/>
</dbReference>
<dbReference type="InterPro" id="IPR005546">
    <property type="entry name" value="Autotransporte_beta"/>
</dbReference>
<feature type="domain" description="Autotransporter" evidence="2">
    <location>
        <begin position="399"/>
        <end position="666"/>
    </location>
</feature>
<evidence type="ECO:0000313" key="3">
    <source>
        <dbReference type="EMBL" id="MBJ8382985.1"/>
    </source>
</evidence>
<dbReference type="InterPro" id="IPR012332">
    <property type="entry name" value="Autotransporter_pectin_lyase_C"/>
</dbReference>
<evidence type="ECO:0000256" key="1">
    <source>
        <dbReference type="SAM" id="MobiDB-lite"/>
    </source>
</evidence>
<dbReference type="SMART" id="SM00869">
    <property type="entry name" value="Autotransporter"/>
    <property type="match status" value="1"/>
</dbReference>
<reference evidence="3 4" key="1">
    <citation type="submission" date="2020-11" db="EMBL/GenBank/DDBJ databases">
        <title>Enhanced detection system for hospital associated transmission using whole genome sequencing surveillance.</title>
        <authorList>
            <person name="Harrison L.H."/>
            <person name="Van Tyne D."/>
            <person name="Marsh J.W."/>
            <person name="Griffith M.P."/>
            <person name="Snyder D.J."/>
            <person name="Cooper V.S."/>
            <person name="Mustapha M."/>
        </authorList>
    </citation>
    <scope>NUCLEOTIDE SEQUENCE [LARGE SCALE GENOMIC DNA]</scope>
    <source>
        <strain evidence="3 4">CB00117</strain>
    </source>
</reference>
<dbReference type="InterPro" id="IPR036709">
    <property type="entry name" value="Autotransporte_beta_dom_sf"/>
</dbReference>
<accession>A0ABS0ZVZ4</accession>
<dbReference type="PANTHER" id="PTHR35037:SF7">
    <property type="entry name" value="AUTOTRANSPORTER"/>
    <property type="match status" value="1"/>
</dbReference>
<dbReference type="SUPFAM" id="SSF51126">
    <property type="entry name" value="Pectin lyase-like"/>
    <property type="match status" value="1"/>
</dbReference>
<dbReference type="InterPro" id="IPR011050">
    <property type="entry name" value="Pectin_lyase_fold/virulence"/>
</dbReference>
<gene>
    <name evidence="3" type="ORF">I6M88_18680</name>
</gene>
<organism evidence="3 4">
    <name type="scientific">Citrobacter sedlakii</name>
    <dbReference type="NCBI Taxonomy" id="67826"/>
    <lineage>
        <taxon>Bacteria</taxon>
        <taxon>Pseudomonadati</taxon>
        <taxon>Pseudomonadota</taxon>
        <taxon>Gammaproteobacteria</taxon>
        <taxon>Enterobacterales</taxon>
        <taxon>Enterobacteriaceae</taxon>
        <taxon>Citrobacter</taxon>
        <taxon>Citrobacter freundii complex</taxon>
    </lineage>
</organism>
<evidence type="ECO:0000313" key="4">
    <source>
        <dbReference type="Proteomes" id="UP000746649"/>
    </source>
</evidence>
<keyword evidence="4" id="KW-1185">Reference proteome</keyword>
<dbReference type="EMBL" id="JADWND010000010">
    <property type="protein sequence ID" value="MBJ8382985.1"/>
    <property type="molecule type" value="Genomic_DNA"/>
</dbReference>
<dbReference type="InterPro" id="IPR030930">
    <property type="entry name" value="AIDA"/>
</dbReference>
<dbReference type="NCBIfam" id="TIGR04415">
    <property type="entry name" value="O_hepto_targRPT"/>
    <property type="match status" value="1"/>
</dbReference>
<protein>
    <submittedName>
        <fullName evidence="3">Autotransporter outer membrane beta-barrel domain-containing protein</fullName>
    </submittedName>
</protein>
<dbReference type="InterPro" id="IPR051551">
    <property type="entry name" value="Autotransporter_adhesion"/>
</dbReference>
<dbReference type="PROSITE" id="PS51208">
    <property type="entry name" value="AUTOTRANSPORTER"/>
    <property type="match status" value="1"/>
</dbReference>
<dbReference type="InterPro" id="IPR006315">
    <property type="entry name" value="OM_autotransptr_brl_dom"/>
</dbReference>
<dbReference type="Gene3D" id="2.40.128.130">
    <property type="entry name" value="Autotransporter beta-domain"/>
    <property type="match status" value="1"/>
</dbReference>
<dbReference type="Gene3D" id="2.160.20.20">
    <property type="match status" value="1"/>
</dbReference>
<comment type="caution">
    <text evidence="3">The sequence shown here is derived from an EMBL/GenBank/DDBJ whole genome shotgun (WGS) entry which is preliminary data.</text>
</comment>
<feature type="compositionally biased region" description="Gly residues" evidence="1">
    <location>
        <begin position="344"/>
        <end position="358"/>
    </location>
</feature>
<dbReference type="PANTHER" id="PTHR35037">
    <property type="entry name" value="C-TERMINAL REGION OF AIDA-LIKE PROTEIN"/>
    <property type="match status" value="1"/>
</dbReference>